<feature type="domain" description="RING-type" evidence="6">
    <location>
        <begin position="12"/>
        <end position="55"/>
    </location>
</feature>
<dbReference type="InterPro" id="IPR017907">
    <property type="entry name" value="Znf_RING_CS"/>
</dbReference>
<keyword evidence="1" id="KW-0479">Metal-binding</keyword>
<feature type="region of interest" description="Disordered" evidence="5">
    <location>
        <begin position="115"/>
        <end position="146"/>
    </location>
</feature>
<dbReference type="OrthoDB" id="6040387at2759"/>
<feature type="compositionally biased region" description="Polar residues" evidence="5">
    <location>
        <begin position="115"/>
        <end position="131"/>
    </location>
</feature>
<sequence>MNRTDFDSTFNCPVCLGPSQNMVFGMCQHFVCASCLYEPDSESLKPAFYCCPLCKAKDVFPDYCPEIPQTTKLLMNIVGVVKCRRKRCGEEMWTWDEEEHQGSCLGIGRRSSVRCSRSTASGRTGQRATTRQSKRKRSKSPVELKK</sequence>
<proteinExistence type="predicted"/>
<dbReference type="PROSITE" id="PS00518">
    <property type="entry name" value="ZF_RING_1"/>
    <property type="match status" value="1"/>
</dbReference>
<evidence type="ECO:0000256" key="3">
    <source>
        <dbReference type="ARBA" id="ARBA00022833"/>
    </source>
</evidence>
<dbReference type="SUPFAM" id="SSF57850">
    <property type="entry name" value="RING/U-box"/>
    <property type="match status" value="1"/>
</dbReference>
<evidence type="ECO:0000256" key="1">
    <source>
        <dbReference type="ARBA" id="ARBA00022723"/>
    </source>
</evidence>
<dbReference type="PROSITE" id="PS50089">
    <property type="entry name" value="ZF_RING_2"/>
    <property type="match status" value="1"/>
</dbReference>
<reference evidence="7" key="1">
    <citation type="submission" date="2020-03" db="EMBL/GenBank/DDBJ databases">
        <title>A transcriptome and proteome of the tick Rhipicephalus microplus shaped by the genetic composition of its hosts and developmental stage.</title>
        <authorList>
            <person name="Garcia G.R."/>
            <person name="Ribeiro J.M.C."/>
            <person name="Maruyama S.R."/>
            <person name="Gardinasse L.G."/>
            <person name="Nelson K."/>
            <person name="Ferreira B.R."/>
            <person name="Andrade T.G."/>
            <person name="Santos I.K.F.M."/>
        </authorList>
    </citation>
    <scope>NUCLEOTIDE SEQUENCE</scope>
    <source>
        <strain evidence="7">NSGR</strain>
        <tissue evidence="7">Salivary glands</tissue>
    </source>
</reference>
<organism evidence="7">
    <name type="scientific">Rhipicephalus microplus</name>
    <name type="common">Cattle tick</name>
    <name type="synonym">Boophilus microplus</name>
    <dbReference type="NCBI Taxonomy" id="6941"/>
    <lineage>
        <taxon>Eukaryota</taxon>
        <taxon>Metazoa</taxon>
        <taxon>Ecdysozoa</taxon>
        <taxon>Arthropoda</taxon>
        <taxon>Chelicerata</taxon>
        <taxon>Arachnida</taxon>
        <taxon>Acari</taxon>
        <taxon>Parasitiformes</taxon>
        <taxon>Ixodida</taxon>
        <taxon>Ixodoidea</taxon>
        <taxon>Ixodidae</taxon>
        <taxon>Rhipicephalinae</taxon>
        <taxon>Rhipicephalus</taxon>
        <taxon>Boophilus</taxon>
    </lineage>
</organism>
<dbReference type="SMART" id="SM00184">
    <property type="entry name" value="RING"/>
    <property type="match status" value="1"/>
</dbReference>
<accession>A0A6G5AAD0</accession>
<evidence type="ECO:0000313" key="7">
    <source>
        <dbReference type="EMBL" id="NIE46987.1"/>
    </source>
</evidence>
<protein>
    <submittedName>
        <fullName evidence="7">Putative interleukin 1 signal transducer</fullName>
    </submittedName>
</protein>
<dbReference type="InterPro" id="IPR013083">
    <property type="entry name" value="Znf_RING/FYVE/PHD"/>
</dbReference>
<evidence type="ECO:0000256" key="5">
    <source>
        <dbReference type="SAM" id="MobiDB-lite"/>
    </source>
</evidence>
<dbReference type="VEuPathDB" id="VectorBase:LOC119167026"/>
<dbReference type="Gene3D" id="3.30.40.10">
    <property type="entry name" value="Zinc/RING finger domain, C3HC4 (zinc finger)"/>
    <property type="match status" value="1"/>
</dbReference>
<dbReference type="InterPro" id="IPR001841">
    <property type="entry name" value="Znf_RING"/>
</dbReference>
<evidence type="ECO:0000259" key="6">
    <source>
        <dbReference type="PROSITE" id="PS50089"/>
    </source>
</evidence>
<name>A0A6G5AAD0_RHIMP</name>
<evidence type="ECO:0000256" key="2">
    <source>
        <dbReference type="ARBA" id="ARBA00022771"/>
    </source>
</evidence>
<keyword evidence="2 4" id="KW-0863">Zinc-finger</keyword>
<evidence type="ECO:0000256" key="4">
    <source>
        <dbReference type="PROSITE-ProRule" id="PRU00175"/>
    </source>
</evidence>
<dbReference type="GO" id="GO:0008270">
    <property type="term" value="F:zinc ion binding"/>
    <property type="evidence" value="ECO:0007669"/>
    <property type="project" value="UniProtKB-KW"/>
</dbReference>
<dbReference type="EMBL" id="GIKN01004714">
    <property type="protein sequence ID" value="NIE46987.1"/>
    <property type="molecule type" value="Transcribed_RNA"/>
</dbReference>
<dbReference type="AlphaFoldDB" id="A0A6G5AAD0"/>
<keyword evidence="3" id="KW-0862">Zinc</keyword>